<evidence type="ECO:0000313" key="8">
    <source>
        <dbReference type="Proteomes" id="UP001632038"/>
    </source>
</evidence>
<dbReference type="SUPFAM" id="SSF54695">
    <property type="entry name" value="POZ domain"/>
    <property type="match status" value="1"/>
</dbReference>
<dbReference type="InterPro" id="IPR011333">
    <property type="entry name" value="SKP1/BTB/POZ_sf"/>
</dbReference>
<reference evidence="8" key="1">
    <citation type="journal article" date="2024" name="IScience">
        <title>Strigolactones Initiate the Formation of Haustorium-like Structures in Castilleja.</title>
        <authorList>
            <person name="Buerger M."/>
            <person name="Peterson D."/>
            <person name="Chory J."/>
        </authorList>
    </citation>
    <scope>NUCLEOTIDE SEQUENCE [LARGE SCALE GENOMIC DNA]</scope>
</reference>
<comment type="similarity">
    <text evidence="3">Belongs to the NPH3 family.</text>
</comment>
<keyword evidence="8" id="KW-1185">Reference proteome</keyword>
<organism evidence="7 8">
    <name type="scientific">Castilleja foliolosa</name>
    <dbReference type="NCBI Taxonomy" id="1961234"/>
    <lineage>
        <taxon>Eukaryota</taxon>
        <taxon>Viridiplantae</taxon>
        <taxon>Streptophyta</taxon>
        <taxon>Embryophyta</taxon>
        <taxon>Tracheophyta</taxon>
        <taxon>Spermatophyta</taxon>
        <taxon>Magnoliopsida</taxon>
        <taxon>eudicotyledons</taxon>
        <taxon>Gunneridae</taxon>
        <taxon>Pentapetalae</taxon>
        <taxon>asterids</taxon>
        <taxon>lamiids</taxon>
        <taxon>Lamiales</taxon>
        <taxon>Orobanchaceae</taxon>
        <taxon>Pedicularideae</taxon>
        <taxon>Castillejinae</taxon>
        <taxon>Castilleja</taxon>
    </lineage>
</organism>
<evidence type="ECO:0000256" key="2">
    <source>
        <dbReference type="ARBA" id="ARBA00022786"/>
    </source>
</evidence>
<feature type="domain" description="NPH3" evidence="6">
    <location>
        <begin position="201"/>
        <end position="453"/>
    </location>
</feature>
<evidence type="ECO:0008006" key="9">
    <source>
        <dbReference type="Google" id="ProtNLM"/>
    </source>
</evidence>
<evidence type="ECO:0000256" key="4">
    <source>
        <dbReference type="SAM" id="Coils"/>
    </source>
</evidence>
<dbReference type="Gene3D" id="3.30.710.10">
    <property type="entry name" value="Potassium Channel Kv1.1, Chain A"/>
    <property type="match status" value="1"/>
</dbReference>
<keyword evidence="4" id="KW-0175">Coiled coil</keyword>
<sequence>MTDFSLLSCPFSSPNISALLKIKILSWTQETGSPVCIRVRIANIIFNLHKHPLVCKSGYFWEKLLDSNEVDLPADFPGGLKTFETILLFIYGSSTLVDPTNVASLRCAAEFLVMTEAQSPGNLIDRFDVYLNQAVLQSWDDTLVVLRECLDLLPWAEDLLIVSRCIETLSFMACMEILDPERRRDHPVVTLEKWTGVIIEDLWVKDLVDLPFPLFERVVGSMRRQGMREKYVGPTVLFYADEWVRKKMKGDVSVVTMRGVIELLPSSSRIPVGFYFSLLSKAVEILGLRSDSVDKLRDRITSVLHLGRVQDFLSPTDDGLSVMETMFSTYYLDFSTTSTTNIRSNYVVVAELWDLYLNRIVGDNSNTKSISCKRFMSLVETVPMSSRQTHDHLYRAICIFFQSTPNLSQEEKGLICKYLNCQKLSQQVCIDAVQNEAMPLRLIVQALFVQQLNTQRAFKDCSDSFRYTGSGEEYSGSLSSSRYTNESDRCVGTRSRPLSNFLLQKDSSVRNEYDDNMESTSFRMESLEKELVSLKRSLRLQQKESKKNIDYKDSTKIEPILVSIDRRKNEKKDWCCIGNVSFASHRKHGNRILKLMERIGWFGRGRSKRRPNM</sequence>
<protein>
    <recommendedName>
        <fullName evidence="9">Phototropic-responsive NPH3 family protein</fullName>
    </recommendedName>
</protein>
<dbReference type="Pfam" id="PF03000">
    <property type="entry name" value="NPH3"/>
    <property type="match status" value="1"/>
</dbReference>
<dbReference type="PROSITE" id="PS50097">
    <property type="entry name" value="BTB"/>
    <property type="match status" value="1"/>
</dbReference>
<proteinExistence type="inferred from homology"/>
<feature type="domain" description="BTB" evidence="5">
    <location>
        <begin position="33"/>
        <end position="99"/>
    </location>
</feature>
<dbReference type="EMBL" id="JAVIJP010000053">
    <property type="protein sequence ID" value="KAL3624618.1"/>
    <property type="molecule type" value="Genomic_DNA"/>
</dbReference>
<feature type="coiled-coil region" evidence="4">
    <location>
        <begin position="510"/>
        <end position="544"/>
    </location>
</feature>
<comment type="caution">
    <text evidence="7">The sequence shown here is derived from an EMBL/GenBank/DDBJ whole genome shotgun (WGS) entry which is preliminary data.</text>
</comment>
<evidence type="ECO:0000259" key="6">
    <source>
        <dbReference type="PROSITE" id="PS51649"/>
    </source>
</evidence>
<evidence type="ECO:0000256" key="1">
    <source>
        <dbReference type="ARBA" id="ARBA00004906"/>
    </source>
</evidence>
<gene>
    <name evidence="7" type="ORF">CASFOL_031286</name>
</gene>
<evidence type="ECO:0000256" key="3">
    <source>
        <dbReference type="PROSITE-ProRule" id="PRU00982"/>
    </source>
</evidence>
<dbReference type="Proteomes" id="UP001632038">
    <property type="component" value="Unassembled WGS sequence"/>
</dbReference>
<keyword evidence="2" id="KW-0833">Ubl conjugation pathway</keyword>
<evidence type="ECO:0000313" key="7">
    <source>
        <dbReference type="EMBL" id="KAL3624618.1"/>
    </source>
</evidence>
<dbReference type="PANTHER" id="PTHR32370">
    <property type="entry name" value="OS12G0117600 PROTEIN"/>
    <property type="match status" value="1"/>
</dbReference>
<dbReference type="InterPro" id="IPR043454">
    <property type="entry name" value="NPH3/RPT2-like"/>
</dbReference>
<dbReference type="AlphaFoldDB" id="A0ABD3C562"/>
<accession>A0ABD3C562</accession>
<dbReference type="InterPro" id="IPR027356">
    <property type="entry name" value="NPH3_dom"/>
</dbReference>
<comment type="pathway">
    <text evidence="1">Protein modification; protein ubiquitination.</text>
</comment>
<dbReference type="PROSITE" id="PS51649">
    <property type="entry name" value="NPH3"/>
    <property type="match status" value="1"/>
</dbReference>
<name>A0ABD3C562_9LAMI</name>
<evidence type="ECO:0000259" key="5">
    <source>
        <dbReference type="PROSITE" id="PS50097"/>
    </source>
</evidence>
<dbReference type="InterPro" id="IPR000210">
    <property type="entry name" value="BTB/POZ_dom"/>
</dbReference>